<comment type="caution">
    <text evidence="1">The sequence shown here is derived from an EMBL/GenBank/DDBJ whole genome shotgun (WGS) entry which is preliminary data.</text>
</comment>
<name>A0A6M0RE47_9CLOT</name>
<organism evidence="1 2">
    <name type="scientific">Clostridium niameyense</name>
    <dbReference type="NCBI Taxonomy" id="1622073"/>
    <lineage>
        <taxon>Bacteria</taxon>
        <taxon>Bacillati</taxon>
        <taxon>Bacillota</taxon>
        <taxon>Clostridia</taxon>
        <taxon>Eubacteriales</taxon>
        <taxon>Clostridiaceae</taxon>
        <taxon>Clostridium</taxon>
    </lineage>
</organism>
<dbReference type="Proteomes" id="UP000473885">
    <property type="component" value="Unassembled WGS sequence"/>
</dbReference>
<reference evidence="1 2" key="1">
    <citation type="submission" date="2019-04" db="EMBL/GenBank/DDBJ databases">
        <title>Genome sequencing of Clostridium botulinum Groups I-IV and Clostridium butyricum.</title>
        <authorList>
            <person name="Brunt J."/>
            <person name="Van Vliet A.H.M."/>
            <person name="Stringer S.C."/>
            <person name="Carter A.T."/>
            <person name="Peck M.W."/>
        </authorList>
    </citation>
    <scope>NUCLEOTIDE SEQUENCE [LARGE SCALE GENOMIC DNA]</scope>
    <source>
        <strain evidence="1 2">IFR 18/094</strain>
    </source>
</reference>
<proteinExistence type="predicted"/>
<gene>
    <name evidence="1" type="ORF">FDF74_12130</name>
</gene>
<accession>A0A6M0RE47</accession>
<sequence length="112" mass="13425">MNLNKLIKNALKELNIPVHPFTYEGEETTYITFFEFLGQGEEFADDVEVETGHYIQVDLWSKTSYHNIVKNIKEMLTKVGFIRKSETELYEKETKTFHKVIRFFYVENKEEY</sequence>
<protein>
    <recommendedName>
        <fullName evidence="3">DUF3168 domain-containing protein</fullName>
    </recommendedName>
</protein>
<dbReference type="AlphaFoldDB" id="A0A6M0RE47"/>
<dbReference type="EMBL" id="SXDP01000016">
    <property type="protein sequence ID" value="NEZ47929.1"/>
    <property type="molecule type" value="Genomic_DNA"/>
</dbReference>
<keyword evidence="2" id="KW-1185">Reference proteome</keyword>
<evidence type="ECO:0008006" key="3">
    <source>
        <dbReference type="Google" id="ProtNLM"/>
    </source>
</evidence>
<evidence type="ECO:0000313" key="2">
    <source>
        <dbReference type="Proteomes" id="UP000473885"/>
    </source>
</evidence>
<evidence type="ECO:0000313" key="1">
    <source>
        <dbReference type="EMBL" id="NEZ47929.1"/>
    </source>
</evidence>